<dbReference type="InterPro" id="IPR003719">
    <property type="entry name" value="Phenazine_PhzF-like"/>
</dbReference>
<accession>A0A3N1NX00</accession>
<evidence type="ECO:0000313" key="4">
    <source>
        <dbReference type="EMBL" id="ROQ19517.1"/>
    </source>
</evidence>
<dbReference type="NCBIfam" id="TIGR00654">
    <property type="entry name" value="PhzF_family"/>
    <property type="match status" value="1"/>
</dbReference>
<evidence type="ECO:0000313" key="5">
    <source>
        <dbReference type="Proteomes" id="UP000273643"/>
    </source>
</evidence>
<dbReference type="RefSeq" id="WP_123636867.1">
    <property type="nucleotide sequence ID" value="NZ_RJUK01000001.1"/>
</dbReference>
<proteinExistence type="inferred from homology"/>
<dbReference type="Gene3D" id="3.10.310.10">
    <property type="entry name" value="Diaminopimelate Epimerase, Chain A, domain 1"/>
    <property type="match status" value="2"/>
</dbReference>
<dbReference type="GO" id="GO:0016853">
    <property type="term" value="F:isomerase activity"/>
    <property type="evidence" value="ECO:0007669"/>
    <property type="project" value="UniProtKB-KW"/>
</dbReference>
<dbReference type="EMBL" id="RJUK01000001">
    <property type="protein sequence ID" value="ROQ19517.1"/>
    <property type="molecule type" value="Genomic_DNA"/>
</dbReference>
<name>A0A3N1NX00_9GAMM</name>
<sequence length="259" mass="28472">MNLTQYQVDAFTQRPFEGNPAAVVPLEQWLDDALMQTIANENNLSETAFFVPEDDGFALRWFTPEAEVDLCGHATLATAHVLFQHMNYPHPSIRFGTRSGDLVVERRGDRLAMDFPAQPTQVVECPEALIKGLGVTPVAVEKRVDYLAVLETEAQVRALEPDLSELKKLDCRGIMATAQGDTKDFVSRFFAPSVGIAEDPVTGSAHCQLAPYWAKRLSKNTLAARQISKRGGDVDCELKGDRVTLVGSAVTVIKSELLL</sequence>
<dbReference type="SUPFAM" id="SSF54506">
    <property type="entry name" value="Diaminopimelate epimerase-like"/>
    <property type="match status" value="1"/>
</dbReference>
<comment type="caution">
    <text evidence="4">The sequence shown here is derived from an EMBL/GenBank/DDBJ whole genome shotgun (WGS) entry which is preliminary data.</text>
</comment>
<organism evidence="4 5">
    <name type="scientific">Marinimicrobium koreense</name>
    <dbReference type="NCBI Taxonomy" id="306545"/>
    <lineage>
        <taxon>Bacteria</taxon>
        <taxon>Pseudomonadati</taxon>
        <taxon>Pseudomonadota</taxon>
        <taxon>Gammaproteobacteria</taxon>
        <taxon>Cellvibrionales</taxon>
        <taxon>Cellvibrionaceae</taxon>
        <taxon>Marinimicrobium</taxon>
    </lineage>
</organism>
<keyword evidence="2" id="KW-0413">Isomerase</keyword>
<gene>
    <name evidence="4" type="ORF">EDC38_0101</name>
</gene>
<evidence type="ECO:0000256" key="1">
    <source>
        <dbReference type="ARBA" id="ARBA00008270"/>
    </source>
</evidence>
<dbReference type="Pfam" id="PF02567">
    <property type="entry name" value="PhzC-PhzF"/>
    <property type="match status" value="1"/>
</dbReference>
<dbReference type="PANTHER" id="PTHR13774">
    <property type="entry name" value="PHENAZINE BIOSYNTHESIS PROTEIN"/>
    <property type="match status" value="1"/>
</dbReference>
<dbReference type="GO" id="GO:0005737">
    <property type="term" value="C:cytoplasm"/>
    <property type="evidence" value="ECO:0007669"/>
    <property type="project" value="TreeGrafter"/>
</dbReference>
<keyword evidence="5" id="KW-1185">Reference proteome</keyword>
<reference evidence="4 5" key="1">
    <citation type="submission" date="2018-11" db="EMBL/GenBank/DDBJ databases">
        <title>Genomic Encyclopedia of Type Strains, Phase IV (KMG-IV): sequencing the most valuable type-strain genomes for metagenomic binning, comparative biology and taxonomic classification.</title>
        <authorList>
            <person name="Goeker M."/>
        </authorList>
    </citation>
    <scope>NUCLEOTIDE SEQUENCE [LARGE SCALE GENOMIC DNA]</scope>
    <source>
        <strain evidence="4 5">DSM 16974</strain>
    </source>
</reference>
<dbReference type="PIRSF" id="PIRSF016184">
    <property type="entry name" value="PhzC_PhzF"/>
    <property type="match status" value="1"/>
</dbReference>
<dbReference type="PANTHER" id="PTHR13774:SF17">
    <property type="entry name" value="PHENAZINE BIOSYNTHESIS-LIKE DOMAIN-CONTAINING PROTEIN"/>
    <property type="match status" value="1"/>
</dbReference>
<evidence type="ECO:0000256" key="2">
    <source>
        <dbReference type="ARBA" id="ARBA00023235"/>
    </source>
</evidence>
<evidence type="ECO:0000256" key="3">
    <source>
        <dbReference type="PIRSR" id="PIRSR016184-1"/>
    </source>
</evidence>
<dbReference type="OrthoDB" id="9788221at2"/>
<feature type="active site" evidence="3">
    <location>
        <position position="46"/>
    </location>
</feature>
<protein>
    <submittedName>
        <fullName evidence="4">PhzF family phenazine biosynthesis protein</fullName>
    </submittedName>
</protein>
<dbReference type="Proteomes" id="UP000273643">
    <property type="component" value="Unassembled WGS sequence"/>
</dbReference>
<dbReference type="AlphaFoldDB" id="A0A3N1NX00"/>
<comment type="similarity">
    <text evidence="1">Belongs to the PhzF family.</text>
</comment>